<name>A0A284S6A1_ARMOS</name>
<dbReference type="OrthoDB" id="10605563at2759"/>
<reference evidence="2" key="1">
    <citation type="journal article" date="2017" name="Nat. Ecol. Evol.">
        <title>Genome expansion and lineage-specific genetic innovations in the forest pathogenic fungi Armillaria.</title>
        <authorList>
            <person name="Sipos G."/>
            <person name="Prasanna A.N."/>
            <person name="Walter M.C."/>
            <person name="O'Connor E."/>
            <person name="Balint B."/>
            <person name="Krizsan K."/>
            <person name="Kiss B."/>
            <person name="Hess J."/>
            <person name="Varga T."/>
            <person name="Slot J."/>
            <person name="Riley R."/>
            <person name="Boka B."/>
            <person name="Rigling D."/>
            <person name="Barry K."/>
            <person name="Lee J."/>
            <person name="Mihaltcheva S."/>
            <person name="LaButti K."/>
            <person name="Lipzen A."/>
            <person name="Waldron R."/>
            <person name="Moloney N.M."/>
            <person name="Sperisen C."/>
            <person name="Kredics L."/>
            <person name="Vagvoelgyi C."/>
            <person name="Patrignani A."/>
            <person name="Fitzpatrick D."/>
            <person name="Nagy I."/>
            <person name="Doyle S."/>
            <person name="Anderson J.B."/>
            <person name="Grigoriev I.V."/>
            <person name="Gueldener U."/>
            <person name="Muensterkoetter M."/>
            <person name="Nagy L.G."/>
        </authorList>
    </citation>
    <scope>NUCLEOTIDE SEQUENCE [LARGE SCALE GENOMIC DNA]</scope>
    <source>
        <strain evidence="2">C18/9</strain>
    </source>
</reference>
<accession>A0A284S6A1</accession>
<gene>
    <name evidence="1" type="ORF">ARMOST_20046</name>
</gene>
<dbReference type="EMBL" id="FUEG01000035">
    <property type="protein sequence ID" value="SJL16520.1"/>
    <property type="molecule type" value="Genomic_DNA"/>
</dbReference>
<sequence>MRSTPYFLSIETTVLPHLSQRFSANGSMVYMGDQQQFLAAIVLQTTTCKGGTVDPFTFDSRADVNLVAAGLLGGETTFDCRWHRPISPLSSSHDLYLSGVNEAFVPWDTVETYLTRELAQ</sequence>
<keyword evidence="2" id="KW-1185">Reference proteome</keyword>
<dbReference type="Proteomes" id="UP000219338">
    <property type="component" value="Unassembled WGS sequence"/>
</dbReference>
<proteinExistence type="predicted"/>
<organism evidence="1 2">
    <name type="scientific">Armillaria ostoyae</name>
    <name type="common">Armillaria root rot fungus</name>
    <dbReference type="NCBI Taxonomy" id="47428"/>
    <lineage>
        <taxon>Eukaryota</taxon>
        <taxon>Fungi</taxon>
        <taxon>Dikarya</taxon>
        <taxon>Basidiomycota</taxon>
        <taxon>Agaricomycotina</taxon>
        <taxon>Agaricomycetes</taxon>
        <taxon>Agaricomycetidae</taxon>
        <taxon>Agaricales</taxon>
        <taxon>Marasmiineae</taxon>
        <taxon>Physalacriaceae</taxon>
        <taxon>Armillaria</taxon>
    </lineage>
</organism>
<protein>
    <submittedName>
        <fullName evidence="1">Uncharacterized protein</fullName>
    </submittedName>
</protein>
<evidence type="ECO:0000313" key="1">
    <source>
        <dbReference type="EMBL" id="SJL16520.1"/>
    </source>
</evidence>
<evidence type="ECO:0000313" key="2">
    <source>
        <dbReference type="Proteomes" id="UP000219338"/>
    </source>
</evidence>
<dbReference type="AlphaFoldDB" id="A0A284S6A1"/>